<keyword evidence="2" id="KW-1185">Reference proteome</keyword>
<dbReference type="InParanoid" id="A0A078AN20"/>
<protein>
    <submittedName>
        <fullName evidence="1">Uncharacterized protein</fullName>
    </submittedName>
</protein>
<dbReference type="AlphaFoldDB" id="A0A078AN20"/>
<dbReference type="EMBL" id="CCKQ01011953">
    <property type="protein sequence ID" value="CDW83554.1"/>
    <property type="molecule type" value="Genomic_DNA"/>
</dbReference>
<sequence>MDFSIFSMQVQGRIPNFLPAERGSDDPLTFSNQVMSYRQLDYAGGFLFGCADSNFFGEKMIISKLSQRKDNHIFFAGYVVGMKKFDKFEQTAKSGLLLSNYDHMNIFGIYTDTDILQSNLTINSPYFEILIFDDMRFTGYISISSNISMSELKFQQEIQMEFDGLTAANSVYKDMHVDANEQRIYQRQNCFLKAAPFIHEFKFISIPSASLNYTVDRDLIELKVGDHNLAGLQLAKLTVYDNNLCVRVSSEEKNQTATPNCQNIQIVKIPDMKLNIYSDCRKPGLFVNFTINMGQDIMLETSSIQSFTYTPGFYDGLNCSFNISIVEGKSALNENYDKYSQILFDTTSKIVVIRTYHYSVDNQNPEIINKNSNLVTLQSNTNQTHFCLIYSNTDPSYQKLSEEIHIIVYDELQYGIGELYYSFDVMNSCQYAEIQIEKEQGVLLYEIDYDLPLAIAGPQTNVTKIDCFTLMAYKVMIITSDNANGQFQKDITKVNDTGIYKFSFEIDYNTANDQMMTIGFYTINVEAFDKYNKNQASTIGSGEQTVTFNKWIMSDFECGPVIMSLNLIDYSDIESYLKISQNIIERKIILNTKSEELDEYTLTLIIIGETQYQRQTQEFEILFKMPDHKLNKNFLNTLNDIEDFERENGTLTQDNKLISKKVFKAYILKIDMYGIAYIQFGQNMITENVNLTKSKNSIRVKLIEEWDYNAKKLSNECLNSTIIFEFKHIIQLGFSCFDIHHFNQYCFIYFIGSFPEKFVAFDEYFIDISLHSFDKIFDAIQLDHTLKGAAKYCQF</sequence>
<organism evidence="1 2">
    <name type="scientific">Stylonychia lemnae</name>
    <name type="common">Ciliate</name>
    <dbReference type="NCBI Taxonomy" id="5949"/>
    <lineage>
        <taxon>Eukaryota</taxon>
        <taxon>Sar</taxon>
        <taxon>Alveolata</taxon>
        <taxon>Ciliophora</taxon>
        <taxon>Intramacronucleata</taxon>
        <taxon>Spirotrichea</taxon>
        <taxon>Stichotrichia</taxon>
        <taxon>Sporadotrichida</taxon>
        <taxon>Oxytrichidae</taxon>
        <taxon>Stylonychinae</taxon>
        <taxon>Stylonychia</taxon>
    </lineage>
</organism>
<reference evidence="1 2" key="1">
    <citation type="submission" date="2014-06" db="EMBL/GenBank/DDBJ databases">
        <authorList>
            <person name="Swart Estienne"/>
        </authorList>
    </citation>
    <scope>NUCLEOTIDE SEQUENCE [LARGE SCALE GENOMIC DNA]</scope>
    <source>
        <strain evidence="1 2">130c</strain>
    </source>
</reference>
<name>A0A078AN20_STYLE</name>
<gene>
    <name evidence="1" type="primary">Contig17883.g19009</name>
    <name evidence="1" type="ORF">STYLEM_12602</name>
</gene>
<dbReference type="Proteomes" id="UP000039865">
    <property type="component" value="Unassembled WGS sequence"/>
</dbReference>
<proteinExistence type="predicted"/>
<evidence type="ECO:0000313" key="2">
    <source>
        <dbReference type="Proteomes" id="UP000039865"/>
    </source>
</evidence>
<evidence type="ECO:0000313" key="1">
    <source>
        <dbReference type="EMBL" id="CDW83554.1"/>
    </source>
</evidence>
<accession>A0A078AN20</accession>